<evidence type="ECO:0000313" key="2">
    <source>
        <dbReference type="Proteomes" id="UP001296776"/>
    </source>
</evidence>
<evidence type="ECO:0000313" key="1">
    <source>
        <dbReference type="EMBL" id="MBK1705839.1"/>
    </source>
</evidence>
<dbReference type="Proteomes" id="UP001296776">
    <property type="component" value="Unassembled WGS sequence"/>
</dbReference>
<dbReference type="AlphaFoldDB" id="A0AAJ0U5U8"/>
<dbReference type="EMBL" id="NRSJ01000029">
    <property type="protein sequence ID" value="MBK1705839.1"/>
    <property type="molecule type" value="Genomic_DNA"/>
</dbReference>
<dbReference type="RefSeq" id="WP_200347085.1">
    <property type="nucleotide sequence ID" value="NZ_NRSJ01000029.1"/>
</dbReference>
<reference evidence="1" key="2">
    <citation type="journal article" date="2020" name="Microorganisms">
        <title>Osmotic Adaptation and Compatible Solute Biosynthesis of Phototrophic Bacteria as Revealed from Genome Analyses.</title>
        <authorList>
            <person name="Imhoff J.F."/>
            <person name="Rahn T."/>
            <person name="Kunzel S."/>
            <person name="Keller A."/>
            <person name="Neulinger S.C."/>
        </authorList>
    </citation>
    <scope>NUCLEOTIDE SEQUENCE</scope>
    <source>
        <strain evidence="1">DSM 11080</strain>
    </source>
</reference>
<comment type="caution">
    <text evidence="1">The sequence shown here is derived from an EMBL/GenBank/DDBJ whole genome shotgun (WGS) entry which is preliminary data.</text>
</comment>
<organism evidence="1 2">
    <name type="scientific">Halochromatium glycolicum</name>
    <dbReference type="NCBI Taxonomy" id="85075"/>
    <lineage>
        <taxon>Bacteria</taxon>
        <taxon>Pseudomonadati</taxon>
        <taxon>Pseudomonadota</taxon>
        <taxon>Gammaproteobacteria</taxon>
        <taxon>Chromatiales</taxon>
        <taxon>Chromatiaceae</taxon>
        <taxon>Halochromatium</taxon>
    </lineage>
</organism>
<keyword evidence="2" id="KW-1185">Reference proteome</keyword>
<accession>A0AAJ0U5U8</accession>
<protein>
    <submittedName>
        <fullName evidence="1">Uncharacterized protein</fullName>
    </submittedName>
</protein>
<reference evidence="1" key="1">
    <citation type="submission" date="2017-08" db="EMBL/GenBank/DDBJ databases">
        <authorList>
            <person name="Imhoff J.F."/>
            <person name="Rahn T."/>
            <person name="Kuenzel S."/>
            <person name="Neulinger S.C."/>
        </authorList>
    </citation>
    <scope>NUCLEOTIDE SEQUENCE</scope>
    <source>
        <strain evidence="1">DSM 11080</strain>
    </source>
</reference>
<name>A0AAJ0U5U8_9GAMM</name>
<proteinExistence type="predicted"/>
<sequence>MSAFPPNSHCHPDLVPSLDRRLADRLGLPFSAIIDEARGHAPPKHKYIYCLADAGLAVYAKLVQQERSCCEAPYKEFLM</sequence>
<gene>
    <name evidence="1" type="ORF">CKO40_15065</name>
</gene>